<dbReference type="Proteomes" id="UP000749040">
    <property type="component" value="Unassembled WGS sequence"/>
</dbReference>
<dbReference type="CDD" id="cd06267">
    <property type="entry name" value="PBP1_LacI_sugar_binding-like"/>
    <property type="match status" value="1"/>
</dbReference>
<dbReference type="Gene3D" id="1.10.260.40">
    <property type="entry name" value="lambda repressor-like DNA-binding domains"/>
    <property type="match status" value="1"/>
</dbReference>
<dbReference type="PROSITE" id="PS50932">
    <property type="entry name" value="HTH_LACI_2"/>
    <property type="match status" value="1"/>
</dbReference>
<evidence type="ECO:0000256" key="3">
    <source>
        <dbReference type="ARBA" id="ARBA00023163"/>
    </source>
</evidence>
<evidence type="ECO:0000256" key="2">
    <source>
        <dbReference type="ARBA" id="ARBA00023125"/>
    </source>
</evidence>
<sequence length="323" mass="34393">MVDVAREAGVALRTVSRVVNGDATVGPAFASRVQQAIDRLGYQPDERARQLRSGRTGTIGAAVRHIADAHPVLRAVDEEAREAGLTVVAMSTEDDEVREREAVMSMCRRRMDGIIIEPIADGHQYLQPEIDSGLAVVAFDRPATGVEVDTVLSDNRGGIRQAFEHLAAHGHRRIGYIGDDERIYTGRERAIAFRDCLNAAGVGVEGMVHPGPIETARIGAALETLRGGPDPATAIVTGNFSTTVAVIRALGSGYGGTALVGFDDFGLADLLRPALTVVAQGDTEIGRTAIELFRSRLAEPDRPVRTVTVSTTLVARGSGEIRP</sequence>
<keyword evidence="1" id="KW-0805">Transcription regulation</keyword>
<reference evidence="5 6" key="1">
    <citation type="submission" date="2021-01" db="EMBL/GenBank/DDBJ databases">
        <title>Streptomyces acididurans sp. nov., isolated from a peat swamp forest soil.</title>
        <authorList>
            <person name="Chantavorakit T."/>
            <person name="Duangmal K."/>
        </authorList>
    </citation>
    <scope>NUCLEOTIDE SEQUENCE [LARGE SCALE GENOMIC DNA]</scope>
    <source>
        <strain evidence="5 6">KK5PA1</strain>
    </source>
</reference>
<dbReference type="SUPFAM" id="SSF47413">
    <property type="entry name" value="lambda repressor-like DNA-binding domains"/>
    <property type="match status" value="1"/>
</dbReference>
<dbReference type="InterPro" id="IPR000843">
    <property type="entry name" value="HTH_LacI"/>
</dbReference>
<dbReference type="PANTHER" id="PTHR30146">
    <property type="entry name" value="LACI-RELATED TRANSCRIPTIONAL REPRESSOR"/>
    <property type="match status" value="1"/>
</dbReference>
<dbReference type="InterPro" id="IPR028082">
    <property type="entry name" value="Peripla_BP_I"/>
</dbReference>
<gene>
    <name evidence="5" type="ORF">ITX44_02905</name>
</gene>
<dbReference type="SMART" id="SM00354">
    <property type="entry name" value="HTH_LACI"/>
    <property type="match status" value="1"/>
</dbReference>
<evidence type="ECO:0000256" key="1">
    <source>
        <dbReference type="ARBA" id="ARBA00023015"/>
    </source>
</evidence>
<organism evidence="5 6">
    <name type="scientific">Actinacidiphila acididurans</name>
    <dbReference type="NCBI Taxonomy" id="2784346"/>
    <lineage>
        <taxon>Bacteria</taxon>
        <taxon>Bacillati</taxon>
        <taxon>Actinomycetota</taxon>
        <taxon>Actinomycetes</taxon>
        <taxon>Kitasatosporales</taxon>
        <taxon>Streptomycetaceae</taxon>
        <taxon>Actinacidiphila</taxon>
    </lineage>
</organism>
<dbReference type="InterPro" id="IPR046335">
    <property type="entry name" value="LacI/GalR-like_sensor"/>
</dbReference>
<accession>A0ABS2TJH0</accession>
<keyword evidence="6" id="KW-1185">Reference proteome</keyword>
<dbReference type="InterPro" id="IPR010982">
    <property type="entry name" value="Lambda_DNA-bd_dom_sf"/>
</dbReference>
<evidence type="ECO:0000259" key="4">
    <source>
        <dbReference type="PROSITE" id="PS50932"/>
    </source>
</evidence>
<keyword evidence="2 5" id="KW-0238">DNA-binding</keyword>
<proteinExistence type="predicted"/>
<dbReference type="EMBL" id="JADKYB010000001">
    <property type="protein sequence ID" value="MBM9503496.1"/>
    <property type="molecule type" value="Genomic_DNA"/>
</dbReference>
<dbReference type="Gene3D" id="3.40.50.2300">
    <property type="match status" value="2"/>
</dbReference>
<dbReference type="Pfam" id="PF13377">
    <property type="entry name" value="Peripla_BP_3"/>
    <property type="match status" value="1"/>
</dbReference>
<evidence type="ECO:0000313" key="6">
    <source>
        <dbReference type="Proteomes" id="UP000749040"/>
    </source>
</evidence>
<comment type="caution">
    <text evidence="5">The sequence shown here is derived from an EMBL/GenBank/DDBJ whole genome shotgun (WGS) entry which is preliminary data.</text>
</comment>
<dbReference type="GO" id="GO:0003677">
    <property type="term" value="F:DNA binding"/>
    <property type="evidence" value="ECO:0007669"/>
    <property type="project" value="UniProtKB-KW"/>
</dbReference>
<dbReference type="PANTHER" id="PTHR30146:SF109">
    <property type="entry name" value="HTH-TYPE TRANSCRIPTIONAL REGULATOR GALS"/>
    <property type="match status" value="1"/>
</dbReference>
<dbReference type="CDD" id="cd01392">
    <property type="entry name" value="HTH_LacI"/>
    <property type="match status" value="1"/>
</dbReference>
<dbReference type="SUPFAM" id="SSF53822">
    <property type="entry name" value="Periplasmic binding protein-like I"/>
    <property type="match status" value="1"/>
</dbReference>
<name>A0ABS2TJH0_9ACTN</name>
<protein>
    <submittedName>
        <fullName evidence="5">LacI family DNA-binding transcriptional regulator</fullName>
    </submittedName>
</protein>
<evidence type="ECO:0000313" key="5">
    <source>
        <dbReference type="EMBL" id="MBM9503496.1"/>
    </source>
</evidence>
<dbReference type="Pfam" id="PF00356">
    <property type="entry name" value="LacI"/>
    <property type="match status" value="1"/>
</dbReference>
<keyword evidence="3" id="KW-0804">Transcription</keyword>
<feature type="domain" description="HTH lacI-type" evidence="4">
    <location>
        <begin position="1"/>
        <end position="53"/>
    </location>
</feature>